<feature type="transmembrane region" description="Helical" evidence="2">
    <location>
        <begin position="51"/>
        <end position="71"/>
    </location>
</feature>
<protein>
    <recommendedName>
        <fullName evidence="5">Tryptophan-associated transmembrane protein</fullName>
    </recommendedName>
</protein>
<comment type="caution">
    <text evidence="3">The sequence shown here is derived from an EMBL/GenBank/DDBJ whole genome shotgun (WGS) entry which is preliminary data.</text>
</comment>
<feature type="region of interest" description="Disordered" evidence="1">
    <location>
        <begin position="141"/>
        <end position="209"/>
    </location>
</feature>
<keyword evidence="2" id="KW-1133">Transmembrane helix</keyword>
<organism evidence="3 4">
    <name type="scientific">Actinacidiphila bryophytorum</name>
    <dbReference type="NCBI Taxonomy" id="1436133"/>
    <lineage>
        <taxon>Bacteria</taxon>
        <taxon>Bacillati</taxon>
        <taxon>Actinomycetota</taxon>
        <taxon>Actinomycetes</taxon>
        <taxon>Kitasatosporales</taxon>
        <taxon>Streptomycetaceae</taxon>
        <taxon>Actinacidiphila</taxon>
    </lineage>
</organism>
<evidence type="ECO:0008006" key="5">
    <source>
        <dbReference type="Google" id="ProtNLM"/>
    </source>
</evidence>
<accession>A0A9W4H0Q8</accession>
<dbReference type="AlphaFoldDB" id="A0A9W4H0Q8"/>
<dbReference type="EMBL" id="CAJVAX010000017">
    <property type="protein sequence ID" value="CAG7638805.1"/>
    <property type="molecule type" value="Genomic_DNA"/>
</dbReference>
<evidence type="ECO:0000313" key="3">
    <source>
        <dbReference type="EMBL" id="CAG7638805.1"/>
    </source>
</evidence>
<sequence>MLRNIFGPLLALVGAVLAVWSPFRIWYGGRQGSDIRVDDLFTGAGATPADAALLGSLFLPLGFAALLALLGVLLRSRVAVGAAGVLVLGVTVLWMVRQGQSAGSLTAGGDGLDVGVAAAVGGGTLLLLGAAVMPGRAMRRYGEPSAPPSEAAYEGPASYPEPYEPETYEPEPTLREKPLAPPDAGHRPDDDDTLTLPPLPPPLPGRPPG</sequence>
<feature type="compositionally biased region" description="Pro residues" evidence="1">
    <location>
        <begin position="197"/>
        <end position="209"/>
    </location>
</feature>
<gene>
    <name evidence="3" type="ORF">SBRY_30264</name>
</gene>
<evidence type="ECO:0000313" key="4">
    <source>
        <dbReference type="Proteomes" id="UP001153328"/>
    </source>
</evidence>
<dbReference type="RefSeq" id="WP_205047323.1">
    <property type="nucleotide sequence ID" value="NZ_CAJVAX010000017.1"/>
</dbReference>
<evidence type="ECO:0000256" key="1">
    <source>
        <dbReference type="SAM" id="MobiDB-lite"/>
    </source>
</evidence>
<evidence type="ECO:0000256" key="2">
    <source>
        <dbReference type="SAM" id="Phobius"/>
    </source>
</evidence>
<feature type="transmembrane region" description="Helical" evidence="2">
    <location>
        <begin position="116"/>
        <end position="133"/>
    </location>
</feature>
<feature type="transmembrane region" description="Helical" evidence="2">
    <location>
        <begin position="78"/>
        <end position="96"/>
    </location>
</feature>
<keyword evidence="2" id="KW-0812">Transmembrane</keyword>
<keyword evidence="2" id="KW-0472">Membrane</keyword>
<keyword evidence="4" id="KW-1185">Reference proteome</keyword>
<feature type="compositionally biased region" description="Low complexity" evidence="1">
    <location>
        <begin position="150"/>
        <end position="161"/>
    </location>
</feature>
<dbReference type="Proteomes" id="UP001153328">
    <property type="component" value="Unassembled WGS sequence"/>
</dbReference>
<feature type="compositionally biased region" description="Basic and acidic residues" evidence="1">
    <location>
        <begin position="172"/>
        <end position="189"/>
    </location>
</feature>
<proteinExistence type="predicted"/>
<reference evidence="3" key="1">
    <citation type="submission" date="2021-06" db="EMBL/GenBank/DDBJ databases">
        <authorList>
            <person name="Arsene-Ploetze F."/>
        </authorList>
    </citation>
    <scope>NUCLEOTIDE SEQUENCE</scope>
    <source>
        <strain evidence="3">SBRY1</strain>
    </source>
</reference>
<name>A0A9W4H0Q8_9ACTN</name>